<reference evidence="2" key="1">
    <citation type="submission" date="2009-12" db="EMBL/GenBank/DDBJ databases">
        <authorList>
            <person name="Weinstock G."/>
            <person name="Sodergren E."/>
            <person name="Clifton S."/>
            <person name="Fulton L."/>
            <person name="Fulton B."/>
            <person name="Courtney L."/>
            <person name="Fronick C."/>
            <person name="Harrison M."/>
            <person name="Strong C."/>
            <person name="Farmer C."/>
            <person name="Delahaunty K."/>
            <person name="Markovic C."/>
            <person name="Hall O."/>
            <person name="Minx P."/>
            <person name="Tomlinson C."/>
            <person name="Mitreva M."/>
            <person name="Nelson J."/>
            <person name="Hou S."/>
            <person name="Wollam A."/>
            <person name="Pepin K.H."/>
            <person name="Johnson M."/>
            <person name="Bhonagiri V."/>
            <person name="Nash W.E."/>
            <person name="Warren W."/>
            <person name="Chinwalla A."/>
            <person name="Mardis E.R."/>
            <person name="Wilson R.K."/>
        </authorList>
    </citation>
    <scope>NUCLEOTIDE SEQUENCE [LARGE SCALE GENOMIC DNA]</scope>
    <source>
        <strain evidence="2">DSM 4541</strain>
    </source>
</reference>
<comment type="caution">
    <text evidence="2">The sequence shown here is derived from an EMBL/GenBank/DDBJ whole genome shotgun (WGS) entry which is preliminary data.</text>
</comment>
<gene>
    <name evidence="2" type="ORF">PROVRUST_05580</name>
</gene>
<proteinExistence type="predicted"/>
<evidence type="ECO:0000313" key="2">
    <source>
        <dbReference type="EMBL" id="EFB73487.1"/>
    </source>
</evidence>
<feature type="region of interest" description="Disordered" evidence="1">
    <location>
        <begin position="57"/>
        <end position="80"/>
    </location>
</feature>
<dbReference type="HOGENOM" id="CLU_2586935_0_0_6"/>
<protein>
    <submittedName>
        <fullName evidence="2">Uncharacterized protein</fullName>
    </submittedName>
</protein>
<keyword evidence="3" id="KW-1185">Reference proteome</keyword>
<accession>D1P071</accession>
<evidence type="ECO:0000313" key="3">
    <source>
        <dbReference type="Proteomes" id="UP000005512"/>
    </source>
</evidence>
<evidence type="ECO:0000256" key="1">
    <source>
        <dbReference type="SAM" id="MobiDB-lite"/>
    </source>
</evidence>
<dbReference type="Proteomes" id="UP000005512">
    <property type="component" value="Unassembled WGS sequence"/>
</dbReference>
<dbReference type="AlphaFoldDB" id="D1P071"/>
<dbReference type="EMBL" id="ABXV02000013">
    <property type="protein sequence ID" value="EFB73487.1"/>
    <property type="molecule type" value="Genomic_DNA"/>
</dbReference>
<organism evidence="2 3">
    <name type="scientific">Providencia rustigianii DSM 4541</name>
    <dbReference type="NCBI Taxonomy" id="500637"/>
    <lineage>
        <taxon>Bacteria</taxon>
        <taxon>Pseudomonadati</taxon>
        <taxon>Pseudomonadota</taxon>
        <taxon>Gammaproteobacteria</taxon>
        <taxon>Enterobacterales</taxon>
        <taxon>Morganellaceae</taxon>
        <taxon>Providencia</taxon>
    </lineage>
</organism>
<name>D1P071_9GAMM</name>
<sequence length="80" mass="9034">MTAKSHQGGVMQPMKKLFECKLITAGNSQKETNMGIQGFNKPNQFREQLDRWINGCDKNVKGYQPKRSNSSNKLPPPKTP</sequence>
<dbReference type="STRING" id="500637.PROVRUST_05580"/>